<reference evidence="2" key="1">
    <citation type="submission" date="2020-10" db="EMBL/GenBank/DDBJ databases">
        <authorList>
            <person name="Gilroy R."/>
        </authorList>
    </citation>
    <scope>NUCLEOTIDE SEQUENCE</scope>
    <source>
        <strain evidence="2">CHK195-12923</strain>
    </source>
</reference>
<evidence type="ECO:0000259" key="1">
    <source>
        <dbReference type="PROSITE" id="PS51077"/>
    </source>
</evidence>
<dbReference type="InterPro" id="IPR005471">
    <property type="entry name" value="Tscrpt_reg_IclR_N"/>
</dbReference>
<organism evidence="2 3">
    <name type="scientific">Candidatus Coproplasma excrementigallinarum</name>
    <dbReference type="NCBI Taxonomy" id="2840747"/>
    <lineage>
        <taxon>Bacteria</taxon>
        <taxon>Bacillati</taxon>
        <taxon>Bacillota</taxon>
        <taxon>Clostridia</taxon>
        <taxon>Eubacteriales</taxon>
        <taxon>Candidatus Coproplasma</taxon>
    </lineage>
</organism>
<sequence length="152" mass="17401">MEQFEDAEKIVSAFFRLKDCLRRYRQTASGIDRKFIILGSLREYETTHGRPVTMTEIARTTGIALPNVSRMLAPLEREGYIVRRKNGRTVSVVTTVRAEEELQKQWLVLLQEINETLGPLDEGTKQSFLDGLNCIVEGFEGIIKKRREKANA</sequence>
<comment type="caution">
    <text evidence="2">The sequence shown here is derived from an EMBL/GenBank/DDBJ whole genome shotgun (WGS) entry which is preliminary data.</text>
</comment>
<dbReference type="Pfam" id="PF09339">
    <property type="entry name" value="HTH_IclR"/>
    <property type="match status" value="1"/>
</dbReference>
<dbReference type="GO" id="GO:0003677">
    <property type="term" value="F:DNA binding"/>
    <property type="evidence" value="ECO:0007669"/>
    <property type="project" value="InterPro"/>
</dbReference>
<dbReference type="SUPFAM" id="SSF46785">
    <property type="entry name" value="Winged helix' DNA-binding domain"/>
    <property type="match status" value="1"/>
</dbReference>
<dbReference type="CDD" id="cd00090">
    <property type="entry name" value="HTH_ARSR"/>
    <property type="match status" value="1"/>
</dbReference>
<dbReference type="Gene3D" id="1.10.10.10">
    <property type="entry name" value="Winged helix-like DNA-binding domain superfamily/Winged helix DNA-binding domain"/>
    <property type="match status" value="1"/>
</dbReference>
<dbReference type="Proteomes" id="UP000824110">
    <property type="component" value="Unassembled WGS sequence"/>
</dbReference>
<dbReference type="InterPro" id="IPR036388">
    <property type="entry name" value="WH-like_DNA-bd_sf"/>
</dbReference>
<evidence type="ECO:0000313" key="2">
    <source>
        <dbReference type="EMBL" id="HIU61700.1"/>
    </source>
</evidence>
<gene>
    <name evidence="2" type="ORF">IAB69_03525</name>
</gene>
<dbReference type="InterPro" id="IPR011991">
    <property type="entry name" value="ArsR-like_HTH"/>
</dbReference>
<dbReference type="PROSITE" id="PS51077">
    <property type="entry name" value="HTH_ICLR"/>
    <property type="match status" value="1"/>
</dbReference>
<dbReference type="InterPro" id="IPR036390">
    <property type="entry name" value="WH_DNA-bd_sf"/>
</dbReference>
<proteinExistence type="predicted"/>
<name>A0A9D1SIZ4_9FIRM</name>
<evidence type="ECO:0000313" key="3">
    <source>
        <dbReference type="Proteomes" id="UP000824110"/>
    </source>
</evidence>
<dbReference type="AlphaFoldDB" id="A0A9D1SIZ4"/>
<feature type="domain" description="HTH iclR-type" evidence="1">
    <location>
        <begin position="28"/>
        <end position="94"/>
    </location>
</feature>
<dbReference type="GO" id="GO:0006355">
    <property type="term" value="P:regulation of DNA-templated transcription"/>
    <property type="evidence" value="ECO:0007669"/>
    <property type="project" value="InterPro"/>
</dbReference>
<reference evidence="2" key="2">
    <citation type="journal article" date="2021" name="PeerJ">
        <title>Extensive microbial diversity within the chicken gut microbiome revealed by metagenomics and culture.</title>
        <authorList>
            <person name="Gilroy R."/>
            <person name="Ravi A."/>
            <person name="Getino M."/>
            <person name="Pursley I."/>
            <person name="Horton D.L."/>
            <person name="Alikhan N.F."/>
            <person name="Baker D."/>
            <person name="Gharbi K."/>
            <person name="Hall N."/>
            <person name="Watson M."/>
            <person name="Adriaenssens E.M."/>
            <person name="Foster-Nyarko E."/>
            <person name="Jarju S."/>
            <person name="Secka A."/>
            <person name="Antonio M."/>
            <person name="Oren A."/>
            <person name="Chaudhuri R.R."/>
            <person name="La Ragione R."/>
            <person name="Hildebrand F."/>
            <person name="Pallen M.J."/>
        </authorList>
    </citation>
    <scope>NUCLEOTIDE SEQUENCE</scope>
    <source>
        <strain evidence="2">CHK195-12923</strain>
    </source>
</reference>
<dbReference type="EMBL" id="DVNE01000034">
    <property type="protein sequence ID" value="HIU61700.1"/>
    <property type="molecule type" value="Genomic_DNA"/>
</dbReference>
<accession>A0A9D1SIZ4</accession>
<protein>
    <submittedName>
        <fullName evidence="2">Helix-turn-helix domain-containing protein</fullName>
    </submittedName>
</protein>